<reference evidence="2 3" key="1">
    <citation type="submission" date="2023-07" db="EMBL/GenBank/DDBJ databases">
        <title>Functional and genomic diversity of the sorghum phyllosphere microbiome.</title>
        <authorList>
            <person name="Shade A."/>
        </authorList>
    </citation>
    <scope>NUCLEOTIDE SEQUENCE [LARGE SCALE GENOMIC DNA]</scope>
    <source>
        <strain evidence="2 3">SORGH_AS_1064</strain>
    </source>
</reference>
<gene>
    <name evidence="2" type="ORF">QE404_003895</name>
</gene>
<keyword evidence="1" id="KW-1133">Transmembrane helix</keyword>
<feature type="transmembrane region" description="Helical" evidence="1">
    <location>
        <begin position="12"/>
        <end position="32"/>
    </location>
</feature>
<accession>A0ABU0TR52</accession>
<comment type="caution">
    <text evidence="2">The sequence shown here is derived from an EMBL/GenBank/DDBJ whole genome shotgun (WGS) entry which is preliminary data.</text>
</comment>
<keyword evidence="2" id="KW-0418">Kinase</keyword>
<organism evidence="2 3">
    <name type="scientific">Chryseobacterium camelliae</name>
    <dbReference type="NCBI Taxonomy" id="1265445"/>
    <lineage>
        <taxon>Bacteria</taxon>
        <taxon>Pseudomonadati</taxon>
        <taxon>Bacteroidota</taxon>
        <taxon>Flavobacteriia</taxon>
        <taxon>Flavobacteriales</taxon>
        <taxon>Weeksellaceae</taxon>
        <taxon>Chryseobacterium group</taxon>
        <taxon>Chryseobacterium</taxon>
    </lineage>
</organism>
<keyword evidence="1" id="KW-0472">Membrane</keyword>
<name>A0ABU0TR52_9FLAO</name>
<evidence type="ECO:0000256" key="1">
    <source>
        <dbReference type="SAM" id="Phobius"/>
    </source>
</evidence>
<dbReference type="Proteomes" id="UP001225072">
    <property type="component" value="Unassembled WGS sequence"/>
</dbReference>
<keyword evidence="1" id="KW-0812">Transmembrane</keyword>
<dbReference type="EMBL" id="JAUTAL010000001">
    <property type="protein sequence ID" value="MDQ1098748.1"/>
    <property type="molecule type" value="Genomic_DNA"/>
</dbReference>
<proteinExistence type="predicted"/>
<keyword evidence="2" id="KW-0808">Transferase</keyword>
<keyword evidence="3" id="KW-1185">Reference proteome</keyword>
<protein>
    <submittedName>
        <fullName evidence="2">Dolichol kinase</fullName>
    </submittedName>
</protein>
<evidence type="ECO:0000313" key="3">
    <source>
        <dbReference type="Proteomes" id="UP001225072"/>
    </source>
</evidence>
<sequence length="82" mass="10054">MLKRIFTKKNFLRAVVNAIIFTTVFFLIKLLFYKFGWDDEKSLWGYGFIVYFIFMFLAYLILDGRDYTWKDLIKFKNLNKNK</sequence>
<feature type="transmembrane region" description="Helical" evidence="1">
    <location>
        <begin position="44"/>
        <end position="62"/>
    </location>
</feature>
<dbReference type="GO" id="GO:0016301">
    <property type="term" value="F:kinase activity"/>
    <property type="evidence" value="ECO:0007669"/>
    <property type="project" value="UniProtKB-KW"/>
</dbReference>
<evidence type="ECO:0000313" key="2">
    <source>
        <dbReference type="EMBL" id="MDQ1098748.1"/>
    </source>
</evidence>